<dbReference type="EMBL" id="PQXN01000066">
    <property type="protein sequence ID" value="TGO57362.1"/>
    <property type="molecule type" value="Genomic_DNA"/>
</dbReference>
<keyword evidence="3" id="KW-1185">Reference proteome</keyword>
<organism evidence="2 3">
    <name type="scientific">Botryotinia convoluta</name>
    <dbReference type="NCBI Taxonomy" id="54673"/>
    <lineage>
        <taxon>Eukaryota</taxon>
        <taxon>Fungi</taxon>
        <taxon>Dikarya</taxon>
        <taxon>Ascomycota</taxon>
        <taxon>Pezizomycotina</taxon>
        <taxon>Leotiomycetes</taxon>
        <taxon>Helotiales</taxon>
        <taxon>Sclerotiniaceae</taxon>
        <taxon>Botryotinia</taxon>
    </lineage>
</organism>
<evidence type="ECO:0000256" key="1">
    <source>
        <dbReference type="SAM" id="MobiDB-lite"/>
    </source>
</evidence>
<name>A0A4Z1ICT0_9HELO</name>
<dbReference type="AlphaFoldDB" id="A0A4Z1ICT0"/>
<comment type="caution">
    <text evidence="2">The sequence shown here is derived from an EMBL/GenBank/DDBJ whole genome shotgun (WGS) entry which is preliminary data.</text>
</comment>
<evidence type="ECO:0000313" key="2">
    <source>
        <dbReference type="EMBL" id="TGO57362.1"/>
    </source>
</evidence>
<evidence type="ECO:0000313" key="3">
    <source>
        <dbReference type="Proteomes" id="UP000297527"/>
    </source>
</evidence>
<gene>
    <name evidence="2" type="ORF">BCON_0066g00110</name>
</gene>
<proteinExistence type="predicted"/>
<accession>A0A4Z1ICT0</accession>
<protein>
    <submittedName>
        <fullName evidence="2">Uncharacterized protein</fullName>
    </submittedName>
</protein>
<feature type="region of interest" description="Disordered" evidence="1">
    <location>
        <begin position="31"/>
        <end position="77"/>
    </location>
</feature>
<feature type="compositionally biased region" description="Polar residues" evidence="1">
    <location>
        <begin position="40"/>
        <end position="51"/>
    </location>
</feature>
<dbReference type="Proteomes" id="UP000297527">
    <property type="component" value="Unassembled WGS sequence"/>
</dbReference>
<sequence length="87" mass="9461">MFWVETAYAFLDPDHVLQNAMKGLDDTSMKQKLDSRLESPVSSSPAHSFLQSFCPAGGPPKGAPPKKNPSGKYPLQSPCEIHSAMID</sequence>
<feature type="compositionally biased region" description="Pro residues" evidence="1">
    <location>
        <begin position="57"/>
        <end position="67"/>
    </location>
</feature>
<reference evidence="2 3" key="1">
    <citation type="submission" date="2017-12" db="EMBL/GenBank/DDBJ databases">
        <title>Comparative genomics of Botrytis spp.</title>
        <authorList>
            <person name="Valero-Jimenez C.A."/>
            <person name="Tapia P."/>
            <person name="Veloso J."/>
            <person name="Silva-Moreno E."/>
            <person name="Staats M."/>
            <person name="Valdes J.H."/>
            <person name="Van Kan J.A.L."/>
        </authorList>
    </citation>
    <scope>NUCLEOTIDE SEQUENCE [LARGE SCALE GENOMIC DNA]</scope>
    <source>
        <strain evidence="2 3">MUCL11595</strain>
    </source>
</reference>